<evidence type="ECO:0000256" key="6">
    <source>
        <dbReference type="ARBA" id="ARBA00022989"/>
    </source>
</evidence>
<dbReference type="Proteomes" id="UP000298133">
    <property type="component" value="Unassembled WGS sequence"/>
</dbReference>
<dbReference type="InterPro" id="IPR026579">
    <property type="entry name" value="FtsQ"/>
</dbReference>
<dbReference type="PROSITE" id="PS51779">
    <property type="entry name" value="POTRA"/>
    <property type="match status" value="1"/>
</dbReference>
<dbReference type="InterPro" id="IPR045335">
    <property type="entry name" value="FtsQ_C_sf"/>
</dbReference>
<keyword evidence="5 9" id="KW-0812">Transmembrane</keyword>
<keyword evidence="4 9" id="KW-0132">Cell division</keyword>
<reference evidence="11 12" key="1">
    <citation type="submission" date="2019-03" db="EMBL/GenBank/DDBJ databases">
        <title>Draft genome of Gammaproteobacteria bacterium LSUCC0057, a member of the SAR92 clade.</title>
        <authorList>
            <person name="Lanclos V.C."/>
            <person name="Doiron C."/>
            <person name="Henson M.W."/>
            <person name="Thrash J.C."/>
        </authorList>
    </citation>
    <scope>NUCLEOTIDE SEQUENCE [LARGE SCALE GENOMIC DNA]</scope>
    <source>
        <strain evidence="11 12">LSUCC0057</strain>
    </source>
</reference>
<evidence type="ECO:0000256" key="2">
    <source>
        <dbReference type="ARBA" id="ARBA00022475"/>
    </source>
</evidence>
<dbReference type="InterPro" id="IPR005548">
    <property type="entry name" value="Cell_div_FtsQ/DivIB_C"/>
</dbReference>
<dbReference type="OrthoDB" id="9790370at2"/>
<evidence type="ECO:0000256" key="3">
    <source>
        <dbReference type="ARBA" id="ARBA00022519"/>
    </source>
</evidence>
<keyword evidence="3 9" id="KW-0997">Cell inner membrane</keyword>
<keyword evidence="12" id="KW-1185">Reference proteome</keyword>
<evidence type="ECO:0000256" key="1">
    <source>
        <dbReference type="ARBA" id="ARBA00004370"/>
    </source>
</evidence>
<dbReference type="PANTHER" id="PTHR35851:SF1">
    <property type="entry name" value="CELL DIVISION PROTEIN FTSQ"/>
    <property type="match status" value="1"/>
</dbReference>
<name>A0A4Y8UJQ5_9GAMM</name>
<feature type="transmembrane region" description="Helical" evidence="9">
    <location>
        <begin position="12"/>
        <end position="31"/>
    </location>
</feature>
<comment type="subunit">
    <text evidence="9">Part of a complex composed of FtsB, FtsL and FtsQ.</text>
</comment>
<dbReference type="AlphaFoldDB" id="A0A4Y8UJQ5"/>
<evidence type="ECO:0000256" key="8">
    <source>
        <dbReference type="ARBA" id="ARBA00023306"/>
    </source>
</evidence>
<dbReference type="Gene3D" id="3.10.20.310">
    <property type="entry name" value="membrane protein fhac"/>
    <property type="match status" value="1"/>
</dbReference>
<dbReference type="Gene3D" id="3.40.50.11690">
    <property type="entry name" value="Cell division protein FtsQ/DivIB"/>
    <property type="match status" value="1"/>
</dbReference>
<evidence type="ECO:0000313" key="12">
    <source>
        <dbReference type="Proteomes" id="UP000298133"/>
    </source>
</evidence>
<evidence type="ECO:0000256" key="5">
    <source>
        <dbReference type="ARBA" id="ARBA00022692"/>
    </source>
</evidence>
<feature type="domain" description="POTRA" evidence="10">
    <location>
        <begin position="40"/>
        <end position="109"/>
    </location>
</feature>
<dbReference type="InterPro" id="IPR034746">
    <property type="entry name" value="POTRA"/>
</dbReference>
<dbReference type="InterPro" id="IPR013685">
    <property type="entry name" value="POTRA_FtsQ_type"/>
</dbReference>
<keyword evidence="7 9" id="KW-0472">Membrane</keyword>
<dbReference type="Pfam" id="PF03799">
    <property type="entry name" value="FtsQ_DivIB_C"/>
    <property type="match status" value="1"/>
</dbReference>
<evidence type="ECO:0000256" key="7">
    <source>
        <dbReference type="ARBA" id="ARBA00023136"/>
    </source>
</evidence>
<comment type="caution">
    <text evidence="11">The sequence shown here is derived from an EMBL/GenBank/DDBJ whole genome shotgun (WGS) entry which is preliminary data.</text>
</comment>
<protein>
    <recommendedName>
        <fullName evidence="9">Cell division protein FtsQ</fullName>
    </recommendedName>
</protein>
<dbReference type="GO" id="GO:0090529">
    <property type="term" value="P:cell septum assembly"/>
    <property type="evidence" value="ECO:0007669"/>
    <property type="project" value="InterPro"/>
</dbReference>
<dbReference type="HAMAP" id="MF_00911">
    <property type="entry name" value="FtsQ_subfam"/>
    <property type="match status" value="1"/>
</dbReference>
<evidence type="ECO:0000313" key="11">
    <source>
        <dbReference type="EMBL" id="TFH68421.1"/>
    </source>
</evidence>
<sequence>MSGLSLWLYRLGQWLALAVAVVVLALLLIAAGRFYQQLDRPFSDVVVTGELHYLEREALREQISNSLQGGFLSIDLAALAQQLQADPWVERAQLRRRWPAQLEVEISEERPVARWGERGFLNHAGQPLEALISAKLDDLPLLSGDADSAAELVASYQLIASLIARSGHRVAQLSRDSRGGWQLTTRSGIEVALGRQQLADKLRRFNAIWQQQLVHYAGQIARVDLRYPNGAAVAWRDSAKRIGALDRQQYFMVRG</sequence>
<keyword evidence="8 9" id="KW-0131">Cell cycle</keyword>
<dbReference type="GO" id="GO:0005886">
    <property type="term" value="C:plasma membrane"/>
    <property type="evidence" value="ECO:0007669"/>
    <property type="project" value="UniProtKB-SubCell"/>
</dbReference>
<evidence type="ECO:0000259" key="10">
    <source>
        <dbReference type="PROSITE" id="PS51779"/>
    </source>
</evidence>
<evidence type="ECO:0000256" key="9">
    <source>
        <dbReference type="HAMAP-Rule" id="MF_00911"/>
    </source>
</evidence>
<keyword evidence="6 9" id="KW-1133">Transmembrane helix</keyword>
<evidence type="ECO:0000256" key="4">
    <source>
        <dbReference type="ARBA" id="ARBA00022618"/>
    </source>
</evidence>
<proteinExistence type="inferred from homology"/>
<gene>
    <name evidence="9" type="primary">ftsQ</name>
    <name evidence="11" type="ORF">E3W66_00200</name>
</gene>
<dbReference type="EMBL" id="SPIA01000001">
    <property type="protein sequence ID" value="TFH68421.1"/>
    <property type="molecule type" value="Genomic_DNA"/>
</dbReference>
<comment type="function">
    <text evidence="9">Essential cell division protein. May link together the upstream cell division proteins, which are predominantly cytoplasmic, with the downstream cell division proteins, which are predominantly periplasmic. May control correct divisome assembly.</text>
</comment>
<comment type="similarity">
    <text evidence="9">Belongs to the FtsQ/DivIB family. FtsQ subfamily.</text>
</comment>
<dbReference type="GO" id="GO:0043093">
    <property type="term" value="P:FtsZ-dependent cytokinesis"/>
    <property type="evidence" value="ECO:0007669"/>
    <property type="project" value="UniProtKB-UniRule"/>
</dbReference>
<keyword evidence="2 9" id="KW-1003">Cell membrane</keyword>
<dbReference type="Pfam" id="PF08478">
    <property type="entry name" value="POTRA_1"/>
    <property type="match status" value="1"/>
</dbReference>
<dbReference type="PANTHER" id="PTHR35851">
    <property type="entry name" value="CELL DIVISION PROTEIN FTSQ"/>
    <property type="match status" value="1"/>
</dbReference>
<dbReference type="GO" id="GO:0032153">
    <property type="term" value="C:cell division site"/>
    <property type="evidence" value="ECO:0007669"/>
    <property type="project" value="UniProtKB-UniRule"/>
</dbReference>
<accession>A0A4Y8UJQ5</accession>
<comment type="subcellular location">
    <subcellularLocation>
        <location evidence="9">Cell inner membrane</location>
        <topology evidence="9">Single-pass type II membrane protein</topology>
    </subcellularLocation>
    <subcellularLocation>
        <location evidence="1">Membrane</location>
    </subcellularLocation>
    <text evidence="9">Localizes to the division septum.</text>
</comment>
<organism evidence="11 12">
    <name type="scientific">Gammaproteobacteria bacterium LSUCC0057</name>
    <dbReference type="NCBI Taxonomy" id="2559237"/>
    <lineage>
        <taxon>Bacteria</taxon>
        <taxon>Pseudomonadati</taxon>
        <taxon>Pseudomonadota</taxon>
        <taxon>Gammaproteobacteria</taxon>
        <taxon>Cellvibrionales</taxon>
        <taxon>Porticoccaceae</taxon>
        <taxon>SAR92 clade</taxon>
    </lineage>
</organism>